<feature type="transmembrane region" description="Helical" evidence="8">
    <location>
        <begin position="89"/>
        <end position="115"/>
    </location>
</feature>
<dbReference type="Pfam" id="PF00474">
    <property type="entry name" value="SSF"/>
    <property type="match status" value="1"/>
</dbReference>
<evidence type="ECO:0000256" key="5">
    <source>
        <dbReference type="ARBA" id="ARBA00023136"/>
    </source>
</evidence>
<comment type="subcellular location">
    <subcellularLocation>
        <location evidence="1">Membrane</location>
        <topology evidence="1">Multi-pass membrane protein</topology>
    </subcellularLocation>
</comment>
<feature type="transmembrane region" description="Helical" evidence="8">
    <location>
        <begin position="184"/>
        <end position="207"/>
    </location>
</feature>
<organism evidence="9 10">
    <name type="scientific">Clytia hemisphaerica</name>
    <dbReference type="NCBI Taxonomy" id="252671"/>
    <lineage>
        <taxon>Eukaryota</taxon>
        <taxon>Metazoa</taxon>
        <taxon>Cnidaria</taxon>
        <taxon>Hydrozoa</taxon>
        <taxon>Hydroidolina</taxon>
        <taxon>Leptothecata</taxon>
        <taxon>Obeliida</taxon>
        <taxon>Clytiidae</taxon>
        <taxon>Clytia</taxon>
    </lineage>
</organism>
<feature type="compositionally biased region" description="Basic and acidic residues" evidence="7">
    <location>
        <begin position="551"/>
        <end position="570"/>
    </location>
</feature>
<evidence type="ECO:0000313" key="10">
    <source>
        <dbReference type="Proteomes" id="UP000594262"/>
    </source>
</evidence>
<dbReference type="PANTHER" id="PTHR11819:SF150">
    <property type="entry name" value="SODIUM_MYO-INOSITOL COTRANSPORTER"/>
    <property type="match status" value="1"/>
</dbReference>
<evidence type="ECO:0000256" key="3">
    <source>
        <dbReference type="ARBA" id="ARBA00022692"/>
    </source>
</evidence>
<evidence type="ECO:0000256" key="2">
    <source>
        <dbReference type="ARBA" id="ARBA00006434"/>
    </source>
</evidence>
<dbReference type="Gene3D" id="1.20.1730.10">
    <property type="entry name" value="Sodium/glucose cotransporter"/>
    <property type="match status" value="1"/>
</dbReference>
<dbReference type="GeneID" id="136811810"/>
<dbReference type="GO" id="GO:0005886">
    <property type="term" value="C:plasma membrane"/>
    <property type="evidence" value="ECO:0007669"/>
    <property type="project" value="TreeGrafter"/>
</dbReference>
<protein>
    <recommendedName>
        <fullName evidence="11">Sodium/myo-inositol cotransporter</fullName>
    </recommendedName>
</protein>
<feature type="transmembrane region" description="Helical" evidence="8">
    <location>
        <begin position="464"/>
        <end position="486"/>
    </location>
</feature>
<dbReference type="EnsemblMetazoa" id="CLYHEMT009096.1">
    <property type="protein sequence ID" value="CLYHEMP009096.1"/>
    <property type="gene ID" value="CLYHEMG009096"/>
</dbReference>
<feature type="transmembrane region" description="Helical" evidence="8">
    <location>
        <begin position="254"/>
        <end position="272"/>
    </location>
</feature>
<feature type="transmembrane region" description="Helical" evidence="8">
    <location>
        <begin position="402"/>
        <end position="421"/>
    </location>
</feature>
<keyword evidence="4 8" id="KW-1133">Transmembrane helix</keyword>
<keyword evidence="10" id="KW-1185">Reference proteome</keyword>
<feature type="transmembrane region" description="Helical" evidence="8">
    <location>
        <begin position="661"/>
        <end position="682"/>
    </location>
</feature>
<sequence>MVQAENNLTAADISVICVYIVAVIAVGIWSMFQSKRGTVSGYFLAGRFMTFIPVGMSLFASNIGSSSLIGLSGSGAAAGIAVSGYEINAIIFIQLLGFVFLPVYIASGVCTLPEYIHKRFGGNRIRIFLSCLSLLLYIFTKVSVSLYSGALFIQQSVGWNLYVSILGLLLLTGLCTITGGLATVIYLDTLMALVMVGGATVMSAIGFDRVGGFDGLRKKYMNAVPDEVLLGNTTCGIPRPDSFQLMREPLHSDLPWPGFLLGQTTVSIWYWCSDQVIVQRSLAAKSLSHAQGGTLLASALKLFPLYIMVMPGMISRVLFPNEVMCVDPDKCFEICESRTGCTNIALPLMVLRVMPSGLRGMMLAVMMAALMSDLTSIFNSAATLFTMDIYQSVRKKADTGELMVVGRLFIVVLCVFAVLWVPLLKELQGGQLFLYIQSVSSYLSPPIAAVYCLALLWKRSNEKGTFWGMMVGFFAGITRMILDFSYPAPACNEVDTRPTIIKNVHFFYVALILFVLTIIVCIVVSLLTEPPSEEMIIRTTVWTKHDQTIRSDELEEEKQHNENDQLERTKRTSSKISPQNYESVELRSKEDQASDNQDQQGVESGTEVEQPEPVTCWKRVFYFICGLSNESAPEQQQSADEQRNHFQEVISLQQNPRVKKLLTGASIFSILVSVSLLILYTVPDGGPTRPTIDIPYLPFVNNGTRPYKIDL</sequence>
<evidence type="ECO:0008006" key="11">
    <source>
        <dbReference type="Google" id="ProtNLM"/>
    </source>
</evidence>
<feature type="transmembrane region" description="Helical" evidence="8">
    <location>
        <begin position="44"/>
        <end position="69"/>
    </location>
</feature>
<proteinExistence type="inferred from homology"/>
<feature type="transmembrane region" description="Helical" evidence="8">
    <location>
        <begin position="293"/>
        <end position="314"/>
    </location>
</feature>
<keyword evidence="5 8" id="KW-0472">Membrane</keyword>
<feature type="region of interest" description="Disordered" evidence="7">
    <location>
        <begin position="551"/>
        <end position="609"/>
    </location>
</feature>
<feature type="transmembrane region" description="Helical" evidence="8">
    <location>
        <begin position="159"/>
        <end position="177"/>
    </location>
</feature>
<evidence type="ECO:0000256" key="7">
    <source>
        <dbReference type="SAM" id="MobiDB-lite"/>
    </source>
</evidence>
<evidence type="ECO:0000256" key="6">
    <source>
        <dbReference type="RuleBase" id="RU362091"/>
    </source>
</evidence>
<dbReference type="NCBIfam" id="TIGR00813">
    <property type="entry name" value="sss"/>
    <property type="match status" value="1"/>
</dbReference>
<accession>A0A7M5V7Y1</accession>
<dbReference type="PROSITE" id="PS50283">
    <property type="entry name" value="NA_SOLUT_SYMP_3"/>
    <property type="match status" value="1"/>
</dbReference>
<feature type="compositionally biased region" description="Polar residues" evidence="7">
    <location>
        <begin position="594"/>
        <end position="603"/>
    </location>
</feature>
<reference evidence="9" key="1">
    <citation type="submission" date="2021-01" db="UniProtKB">
        <authorList>
            <consortium name="EnsemblMetazoa"/>
        </authorList>
    </citation>
    <scope>IDENTIFICATION</scope>
</reference>
<feature type="transmembrane region" description="Helical" evidence="8">
    <location>
        <begin position="361"/>
        <end position="390"/>
    </location>
</feature>
<feature type="transmembrane region" description="Helical" evidence="8">
    <location>
        <begin position="13"/>
        <end position="32"/>
    </location>
</feature>
<name>A0A7M5V7Y1_9CNID</name>
<dbReference type="RefSeq" id="XP_066924540.1">
    <property type="nucleotide sequence ID" value="XM_067068439.1"/>
</dbReference>
<dbReference type="OrthoDB" id="6132759at2759"/>
<dbReference type="InterPro" id="IPR038377">
    <property type="entry name" value="Na/Glc_symporter_sf"/>
</dbReference>
<evidence type="ECO:0000256" key="8">
    <source>
        <dbReference type="SAM" id="Phobius"/>
    </source>
</evidence>
<feature type="transmembrane region" description="Helical" evidence="8">
    <location>
        <begin position="433"/>
        <end position="457"/>
    </location>
</feature>
<dbReference type="Proteomes" id="UP000594262">
    <property type="component" value="Unplaced"/>
</dbReference>
<feature type="transmembrane region" description="Helical" evidence="8">
    <location>
        <begin position="506"/>
        <end position="528"/>
    </location>
</feature>
<dbReference type="PANTHER" id="PTHR11819">
    <property type="entry name" value="SOLUTE CARRIER FAMILY 5"/>
    <property type="match status" value="1"/>
</dbReference>
<keyword evidence="3 8" id="KW-0812">Transmembrane</keyword>
<dbReference type="AlphaFoldDB" id="A0A7M5V7Y1"/>
<comment type="similarity">
    <text evidence="2 6">Belongs to the sodium:solute symporter (SSF) (TC 2.A.21) family.</text>
</comment>
<evidence type="ECO:0000313" key="9">
    <source>
        <dbReference type="EnsemblMetazoa" id="CLYHEMP009096.1"/>
    </source>
</evidence>
<dbReference type="GO" id="GO:0005412">
    <property type="term" value="F:D-glucose:sodium symporter activity"/>
    <property type="evidence" value="ECO:0007669"/>
    <property type="project" value="TreeGrafter"/>
</dbReference>
<dbReference type="InterPro" id="IPR001734">
    <property type="entry name" value="Na/solute_symporter"/>
</dbReference>
<evidence type="ECO:0000256" key="4">
    <source>
        <dbReference type="ARBA" id="ARBA00022989"/>
    </source>
</evidence>
<evidence type="ECO:0000256" key="1">
    <source>
        <dbReference type="ARBA" id="ARBA00004141"/>
    </source>
</evidence>
<feature type="transmembrane region" description="Helical" evidence="8">
    <location>
        <begin position="127"/>
        <end position="153"/>
    </location>
</feature>